<feature type="domain" description="HTH araC/xylS-type" evidence="6">
    <location>
        <begin position="211"/>
        <end position="294"/>
    </location>
</feature>
<dbReference type="Gene3D" id="1.10.10.60">
    <property type="entry name" value="Homeodomain-like"/>
    <property type="match status" value="2"/>
</dbReference>
<reference evidence="8" key="1">
    <citation type="journal article" date="2020" name="Syst. Appl. Microbiol.">
        <title>Streptomyces alkaliterrae sp. nov., isolated from an alkaline soil, and emended descriptions of Streptomyces alkaliphilus, Streptomyces calidiresistens and Streptomyces durbertensis.</title>
        <authorList>
            <person name="Swiecimska M."/>
            <person name="Golinska P."/>
            <person name="Nouioui I."/>
            <person name="Wypij M."/>
            <person name="Rai M."/>
            <person name="Sangal V."/>
            <person name="Goodfellow M."/>
        </authorList>
    </citation>
    <scope>NUCLEOTIDE SEQUENCE [LARGE SCALE GENOMIC DNA]</scope>
    <source>
        <strain evidence="8">DSM 104538</strain>
    </source>
</reference>
<dbReference type="Pfam" id="PF12833">
    <property type="entry name" value="HTH_18"/>
    <property type="match status" value="1"/>
</dbReference>
<dbReference type="InterPro" id="IPR018062">
    <property type="entry name" value="HTH_AraC-typ_CS"/>
</dbReference>
<evidence type="ECO:0000256" key="2">
    <source>
        <dbReference type="ARBA" id="ARBA00023125"/>
    </source>
</evidence>
<dbReference type="Gene3D" id="2.60.120.10">
    <property type="entry name" value="Jelly Rolls"/>
    <property type="match status" value="1"/>
</dbReference>
<dbReference type="InterPro" id="IPR050204">
    <property type="entry name" value="AraC_XylS_family_regulators"/>
</dbReference>
<evidence type="ECO:0000256" key="1">
    <source>
        <dbReference type="ARBA" id="ARBA00023015"/>
    </source>
</evidence>
<keyword evidence="2" id="KW-0238">DNA-binding</keyword>
<evidence type="ECO:0000313" key="7">
    <source>
        <dbReference type="EMBL" id="MBB1243838.1"/>
    </source>
</evidence>
<dbReference type="InterPro" id="IPR014710">
    <property type="entry name" value="RmlC-like_jellyroll"/>
</dbReference>
<proteinExistence type="predicted"/>
<dbReference type="InterPro" id="IPR009057">
    <property type="entry name" value="Homeodomain-like_sf"/>
</dbReference>
<dbReference type="InterPro" id="IPR037923">
    <property type="entry name" value="HTH-like"/>
</dbReference>
<dbReference type="InterPro" id="IPR020449">
    <property type="entry name" value="Tscrpt_reg_AraC-type_HTH"/>
</dbReference>
<organism evidence="7 8">
    <name type="scientific">Streptomyces durbertensis</name>
    <dbReference type="NCBI Taxonomy" id="2448886"/>
    <lineage>
        <taxon>Bacteria</taxon>
        <taxon>Bacillati</taxon>
        <taxon>Actinomycetota</taxon>
        <taxon>Actinomycetes</taxon>
        <taxon>Kitasatosporales</taxon>
        <taxon>Streptomycetaceae</taxon>
        <taxon>Streptomyces</taxon>
    </lineage>
</organism>
<sequence length="310" mass="33966">MPRVPDGPAASADPVPLHRLDVPAPHLLPFALGTFDTIGPLSRASFPHRHSFHEVVYVAEGSGRHVVDSVCRPLQPPQLCVVWPGQVHHWELTGQLSGWVVLFNPDFLLTHPEDEELLRSLSTQPLLPLPAEQARGLTRLLREMREEYECGASGHRSVLESLLHVLLVRAARSAAGPAHDTSGRPGVEDRARELARDFLGLLGLPDGVGASVGEHAARLGVSGGYLTEAVKRATGRTPSQLLREARVREAKRLLIATELSVRRVADRVGYPDAAYFCRFFRRETGMSPGSFRRTALLAPRPAPARDPAHR</sequence>
<feature type="region of interest" description="Disordered" evidence="5">
    <location>
        <begin position="291"/>
        <end position="310"/>
    </location>
</feature>
<dbReference type="EMBL" id="WMLF01000102">
    <property type="protein sequence ID" value="MBB1243838.1"/>
    <property type="molecule type" value="Genomic_DNA"/>
</dbReference>
<evidence type="ECO:0000313" key="8">
    <source>
        <dbReference type="Proteomes" id="UP000766698"/>
    </source>
</evidence>
<comment type="caution">
    <text evidence="7">The sequence shown here is derived from an EMBL/GenBank/DDBJ whole genome shotgun (WGS) entry which is preliminary data.</text>
</comment>
<dbReference type="SUPFAM" id="SSF51215">
    <property type="entry name" value="Regulatory protein AraC"/>
    <property type="match status" value="1"/>
</dbReference>
<dbReference type="Pfam" id="PF02311">
    <property type="entry name" value="AraC_binding"/>
    <property type="match status" value="1"/>
</dbReference>
<evidence type="ECO:0000256" key="4">
    <source>
        <dbReference type="ARBA" id="ARBA00023163"/>
    </source>
</evidence>
<keyword evidence="1" id="KW-0805">Transcription regulation</keyword>
<keyword evidence="8" id="KW-1185">Reference proteome</keyword>
<protein>
    <submittedName>
        <fullName evidence="7">AraC family transcriptional regulator</fullName>
    </submittedName>
</protein>
<dbReference type="InterPro" id="IPR018060">
    <property type="entry name" value="HTH_AraC"/>
</dbReference>
<dbReference type="SMART" id="SM00342">
    <property type="entry name" value="HTH_ARAC"/>
    <property type="match status" value="1"/>
</dbReference>
<evidence type="ECO:0000256" key="5">
    <source>
        <dbReference type="SAM" id="MobiDB-lite"/>
    </source>
</evidence>
<dbReference type="PANTHER" id="PTHR46796">
    <property type="entry name" value="HTH-TYPE TRANSCRIPTIONAL ACTIVATOR RHAS-RELATED"/>
    <property type="match status" value="1"/>
</dbReference>
<keyword evidence="4" id="KW-0804">Transcription</keyword>
<dbReference type="PRINTS" id="PR00032">
    <property type="entry name" value="HTHARAC"/>
</dbReference>
<dbReference type="PROSITE" id="PS00041">
    <property type="entry name" value="HTH_ARAC_FAMILY_1"/>
    <property type="match status" value="1"/>
</dbReference>
<gene>
    <name evidence="7" type="ORF">GL263_09740</name>
</gene>
<dbReference type="SUPFAM" id="SSF46689">
    <property type="entry name" value="Homeodomain-like"/>
    <property type="match status" value="1"/>
</dbReference>
<accession>A0ABR6EF91</accession>
<keyword evidence="3" id="KW-0010">Activator</keyword>
<evidence type="ECO:0000259" key="6">
    <source>
        <dbReference type="PROSITE" id="PS01124"/>
    </source>
</evidence>
<evidence type="ECO:0000256" key="3">
    <source>
        <dbReference type="ARBA" id="ARBA00023159"/>
    </source>
</evidence>
<dbReference type="Proteomes" id="UP000766698">
    <property type="component" value="Unassembled WGS sequence"/>
</dbReference>
<dbReference type="InterPro" id="IPR003313">
    <property type="entry name" value="AraC-bd"/>
</dbReference>
<dbReference type="RefSeq" id="WP_182855204.1">
    <property type="nucleotide sequence ID" value="NZ_WMLF01000102.1"/>
</dbReference>
<dbReference type="PROSITE" id="PS01124">
    <property type="entry name" value="HTH_ARAC_FAMILY_2"/>
    <property type="match status" value="1"/>
</dbReference>
<name>A0ABR6EF91_9ACTN</name>